<comment type="caution">
    <text evidence="1">The sequence shown here is derived from an EMBL/GenBank/DDBJ whole genome shotgun (WGS) entry which is preliminary data.</text>
</comment>
<keyword evidence="2" id="KW-1185">Reference proteome</keyword>
<evidence type="ECO:0000313" key="2">
    <source>
        <dbReference type="Proteomes" id="UP000314294"/>
    </source>
</evidence>
<evidence type="ECO:0000313" key="1">
    <source>
        <dbReference type="EMBL" id="TNN82630.1"/>
    </source>
</evidence>
<sequence>MFHEPSAVAEPLLSLQIKLYTASNSVHMMPRKKKLLHWEGNQAAAPSPPQKNLSAQPAHRLKVLTLLFIRLTFRPRLKLALTPAQVHNAPRLGPDRMPRIPAAWVYSRSEACQQRAHEESSSCRNLPGLSLADRLMDFSFRVSNKGDGEKEGQSEGICWMDGTF</sequence>
<proteinExistence type="predicted"/>
<gene>
    <name evidence="1" type="ORF">EYF80_007148</name>
</gene>
<name>A0A4Z2IXC6_9TELE</name>
<reference evidence="1 2" key="1">
    <citation type="submission" date="2019-03" db="EMBL/GenBank/DDBJ databases">
        <title>First draft genome of Liparis tanakae, snailfish: a comprehensive survey of snailfish specific genes.</title>
        <authorList>
            <person name="Kim W."/>
            <person name="Song I."/>
            <person name="Jeong J.-H."/>
            <person name="Kim D."/>
            <person name="Kim S."/>
            <person name="Ryu S."/>
            <person name="Song J.Y."/>
            <person name="Lee S.K."/>
        </authorList>
    </citation>
    <scope>NUCLEOTIDE SEQUENCE [LARGE SCALE GENOMIC DNA]</scope>
    <source>
        <tissue evidence="1">Muscle</tissue>
    </source>
</reference>
<dbReference type="EMBL" id="SRLO01000038">
    <property type="protein sequence ID" value="TNN82630.1"/>
    <property type="molecule type" value="Genomic_DNA"/>
</dbReference>
<organism evidence="1 2">
    <name type="scientific">Liparis tanakae</name>
    <name type="common">Tanaka's snailfish</name>
    <dbReference type="NCBI Taxonomy" id="230148"/>
    <lineage>
        <taxon>Eukaryota</taxon>
        <taxon>Metazoa</taxon>
        <taxon>Chordata</taxon>
        <taxon>Craniata</taxon>
        <taxon>Vertebrata</taxon>
        <taxon>Euteleostomi</taxon>
        <taxon>Actinopterygii</taxon>
        <taxon>Neopterygii</taxon>
        <taxon>Teleostei</taxon>
        <taxon>Neoteleostei</taxon>
        <taxon>Acanthomorphata</taxon>
        <taxon>Eupercaria</taxon>
        <taxon>Perciformes</taxon>
        <taxon>Cottioidei</taxon>
        <taxon>Cottales</taxon>
        <taxon>Liparidae</taxon>
        <taxon>Liparis</taxon>
    </lineage>
</organism>
<protein>
    <submittedName>
        <fullName evidence="1">Uncharacterized protein</fullName>
    </submittedName>
</protein>
<dbReference type="Proteomes" id="UP000314294">
    <property type="component" value="Unassembled WGS sequence"/>
</dbReference>
<dbReference type="AlphaFoldDB" id="A0A4Z2IXC6"/>
<accession>A0A4Z2IXC6</accession>